<dbReference type="SUPFAM" id="SSF49899">
    <property type="entry name" value="Concanavalin A-like lectins/glucanases"/>
    <property type="match status" value="1"/>
</dbReference>
<dbReference type="Gene3D" id="2.60.120.200">
    <property type="match status" value="2"/>
</dbReference>
<keyword evidence="13" id="KW-1185">Reference proteome</keyword>
<dbReference type="InterPro" id="IPR013320">
    <property type="entry name" value="ConA-like_dom_sf"/>
</dbReference>
<dbReference type="GO" id="GO:0031505">
    <property type="term" value="P:fungal-type cell wall organization"/>
    <property type="evidence" value="ECO:0007669"/>
    <property type="project" value="TreeGrafter"/>
</dbReference>
<evidence type="ECO:0000256" key="3">
    <source>
        <dbReference type="ARBA" id="ARBA00022692"/>
    </source>
</evidence>
<evidence type="ECO:0000259" key="11">
    <source>
        <dbReference type="PROSITE" id="PS51762"/>
    </source>
</evidence>
<protein>
    <submittedName>
        <fullName evidence="12">Beta-glucan synthesis-associated protein</fullName>
    </submittedName>
</protein>
<organism evidence="12 13">
    <name type="scientific">Schizopora paradoxa</name>
    <dbReference type="NCBI Taxonomy" id="27342"/>
    <lineage>
        <taxon>Eukaryota</taxon>
        <taxon>Fungi</taxon>
        <taxon>Dikarya</taxon>
        <taxon>Basidiomycota</taxon>
        <taxon>Agaricomycotina</taxon>
        <taxon>Agaricomycetes</taxon>
        <taxon>Hymenochaetales</taxon>
        <taxon>Schizoporaceae</taxon>
        <taxon>Schizopora</taxon>
    </lineage>
</organism>
<dbReference type="OrthoDB" id="412647at2759"/>
<reference evidence="12 13" key="1">
    <citation type="submission" date="2015-04" db="EMBL/GenBank/DDBJ databases">
        <title>Complete genome sequence of Schizopora paradoxa KUC8140, a cosmopolitan wood degrader in East Asia.</title>
        <authorList>
            <consortium name="DOE Joint Genome Institute"/>
            <person name="Min B."/>
            <person name="Park H."/>
            <person name="Jang Y."/>
            <person name="Kim J.-J."/>
            <person name="Kim K.H."/>
            <person name="Pangilinan J."/>
            <person name="Lipzen A."/>
            <person name="Riley R."/>
            <person name="Grigoriev I.V."/>
            <person name="Spatafora J.W."/>
            <person name="Choi I.-G."/>
        </authorList>
    </citation>
    <scope>NUCLEOTIDE SEQUENCE [LARGE SCALE GENOMIC DNA]</scope>
    <source>
        <strain evidence="12 13">KUC8140</strain>
    </source>
</reference>
<keyword evidence="6 10" id="KW-0472">Membrane</keyword>
<keyword evidence="4" id="KW-0735">Signal-anchor</keyword>
<evidence type="ECO:0000256" key="10">
    <source>
        <dbReference type="SAM" id="Phobius"/>
    </source>
</evidence>
<feature type="region of interest" description="Disordered" evidence="9">
    <location>
        <begin position="1"/>
        <end position="44"/>
    </location>
</feature>
<feature type="transmembrane region" description="Helical" evidence="10">
    <location>
        <begin position="141"/>
        <end position="163"/>
    </location>
</feature>
<dbReference type="AlphaFoldDB" id="A0A0H2RAX4"/>
<evidence type="ECO:0000256" key="6">
    <source>
        <dbReference type="ARBA" id="ARBA00023136"/>
    </source>
</evidence>
<evidence type="ECO:0000256" key="1">
    <source>
        <dbReference type="ARBA" id="ARBA00004606"/>
    </source>
</evidence>
<keyword evidence="5 10" id="KW-1133">Transmembrane helix</keyword>
<sequence>MANHPYGLHQRHNSSQNVKRDVMASTSTPYSLNTPAGSSTGLVPKLQSPMASTFSFNNSKLSIATQQRDRVSSNSESRFGGSDSSSTLPHMSDKYSLAPDPKEWGSDLSPNLVEDDDFIHNPSPRDKLTGFDGSVFTSRGFANVGCLTILMLCLLGLFAGYPITSHFLTKPLSTNGGFNIGGINASGQLPSMAGNFALIDNDTPQEFFTKPSWSVDGQEMELVFSDEFNQDGRTFYPGDDPYWEAVDLYYWVTNDLEWYDPSAITTQDGKLVITMSNTPSHNLSYMSGMMSSWNKFCFTGGYIETAVSLPGVNNVIGFWPAVWTLGNLGRAGYGASLEGIWPYSYDTCDIGTVANQSVNGAPALALQDGDPTENGALSFLPGQRLSRCTCNGESHPGPVHSDGTYVGRSAPEIDIFEAQITRLTDDAPLTGQVSQSSQWAPFNYAYEWQNTSTNLQITDPTVTSLNTFVGNVLQQCTSSITDTNEDCYTHATGCFSVYGFEYKPGFDDGYITWIANNKTAWTIQAAGMGPDTRVNLTGSRPYIIMNFGMSQNFAKVDLTHLTFPNTMEVDYVRVYQPKDAKNIGCDPPDFPTAAYINTYLEAYTNPNLTTWTGPADQGGFGGPFVSVKLE</sequence>
<feature type="region of interest" description="Disordered" evidence="9">
    <location>
        <begin position="65"/>
        <end position="100"/>
    </location>
</feature>
<comment type="subcellular location">
    <subcellularLocation>
        <location evidence="1">Membrane</location>
        <topology evidence="1">Single-pass type II membrane protein</topology>
    </subcellularLocation>
</comment>
<dbReference type="FunFam" id="2.60.120.200:FF:000135">
    <property type="entry name" value="Related to KRE6-glucan synthase subunit"/>
    <property type="match status" value="1"/>
</dbReference>
<dbReference type="GO" id="GO:0005789">
    <property type="term" value="C:endoplasmic reticulum membrane"/>
    <property type="evidence" value="ECO:0007669"/>
    <property type="project" value="TreeGrafter"/>
</dbReference>
<keyword evidence="8" id="KW-0961">Cell wall biogenesis/degradation</keyword>
<gene>
    <name evidence="12" type="ORF">SCHPADRAFT_944392</name>
</gene>
<comment type="similarity">
    <text evidence="2">Belongs to the SKN1/KRE6 family.</text>
</comment>
<evidence type="ECO:0000256" key="9">
    <source>
        <dbReference type="SAM" id="MobiDB-lite"/>
    </source>
</evidence>
<evidence type="ECO:0000256" key="4">
    <source>
        <dbReference type="ARBA" id="ARBA00022968"/>
    </source>
</evidence>
<name>A0A0H2RAX4_9AGAM</name>
<dbReference type="GO" id="GO:0005886">
    <property type="term" value="C:plasma membrane"/>
    <property type="evidence" value="ECO:0007669"/>
    <property type="project" value="TreeGrafter"/>
</dbReference>
<evidence type="ECO:0000313" key="13">
    <source>
        <dbReference type="Proteomes" id="UP000053477"/>
    </source>
</evidence>
<feature type="domain" description="GH16" evidence="11">
    <location>
        <begin position="211"/>
        <end position="580"/>
    </location>
</feature>
<evidence type="ECO:0000256" key="5">
    <source>
        <dbReference type="ARBA" id="ARBA00022989"/>
    </source>
</evidence>
<evidence type="ECO:0000256" key="8">
    <source>
        <dbReference type="ARBA" id="ARBA00023316"/>
    </source>
</evidence>
<accession>A0A0H2RAX4</accession>
<dbReference type="InParanoid" id="A0A0H2RAX4"/>
<dbReference type="PANTHER" id="PTHR31361">
    <property type="entry name" value="BETA-GLUCAN SYNTHESIS-ASSOCIATED PROTEIN KRE6-RELATED"/>
    <property type="match status" value="1"/>
</dbReference>
<dbReference type="Pfam" id="PF03935">
    <property type="entry name" value="SKN1_KRE6_Sbg1"/>
    <property type="match status" value="1"/>
</dbReference>
<dbReference type="Proteomes" id="UP000053477">
    <property type="component" value="Unassembled WGS sequence"/>
</dbReference>
<dbReference type="InterPro" id="IPR005629">
    <property type="entry name" value="Skn1/Kre6/Sbg1"/>
</dbReference>
<feature type="compositionally biased region" description="Low complexity" evidence="9">
    <location>
        <begin position="72"/>
        <end position="86"/>
    </location>
</feature>
<keyword evidence="7" id="KW-0325">Glycoprotein</keyword>
<dbReference type="STRING" id="27342.A0A0H2RAX4"/>
<dbReference type="FunCoup" id="A0A0H2RAX4">
    <property type="interactions" value="65"/>
</dbReference>
<evidence type="ECO:0000256" key="7">
    <source>
        <dbReference type="ARBA" id="ARBA00023180"/>
    </source>
</evidence>
<dbReference type="PANTHER" id="PTHR31361:SF1">
    <property type="entry name" value="BETA-GLUCAN SYNTHESIS-ASSOCIATED PROTEIN KRE6-RELATED"/>
    <property type="match status" value="1"/>
</dbReference>
<dbReference type="EMBL" id="KQ086088">
    <property type="protein sequence ID" value="KLO08527.1"/>
    <property type="molecule type" value="Genomic_DNA"/>
</dbReference>
<feature type="compositionally biased region" description="Polar residues" evidence="9">
    <location>
        <begin position="24"/>
        <end position="41"/>
    </location>
</feature>
<keyword evidence="3 10" id="KW-0812">Transmembrane</keyword>
<evidence type="ECO:0000256" key="2">
    <source>
        <dbReference type="ARBA" id="ARBA00010962"/>
    </source>
</evidence>
<dbReference type="InterPro" id="IPR000757">
    <property type="entry name" value="Beta-glucanase-like"/>
</dbReference>
<evidence type="ECO:0000313" key="12">
    <source>
        <dbReference type="EMBL" id="KLO08527.1"/>
    </source>
</evidence>
<dbReference type="GO" id="GO:0015926">
    <property type="term" value="F:glucosidase activity"/>
    <property type="evidence" value="ECO:0007669"/>
    <property type="project" value="TreeGrafter"/>
</dbReference>
<dbReference type="PROSITE" id="PS51762">
    <property type="entry name" value="GH16_2"/>
    <property type="match status" value="1"/>
</dbReference>
<proteinExistence type="inferred from homology"/>
<dbReference type="GO" id="GO:0006078">
    <property type="term" value="P:(1-&gt;6)-beta-D-glucan biosynthetic process"/>
    <property type="evidence" value="ECO:0007669"/>
    <property type="project" value="TreeGrafter"/>
</dbReference>